<organism evidence="2">
    <name type="scientific">uncultured prokaryote</name>
    <dbReference type="NCBI Taxonomy" id="198431"/>
    <lineage>
        <taxon>unclassified sequences</taxon>
        <taxon>environmental samples</taxon>
    </lineage>
</organism>
<dbReference type="EMBL" id="LN852773">
    <property type="protein sequence ID" value="CRY93857.1"/>
    <property type="molecule type" value="Genomic_DNA"/>
</dbReference>
<reference evidence="2" key="1">
    <citation type="submission" date="2015-06" db="EMBL/GenBank/DDBJ databases">
        <authorList>
            <person name="Joergensen T."/>
        </authorList>
    </citation>
    <scope>NUCLEOTIDE SEQUENCE</scope>
    <source>
        <plasmid evidence="2">pRGRH0082</plasmid>
    </source>
</reference>
<evidence type="ECO:0000256" key="1">
    <source>
        <dbReference type="SAM" id="MobiDB-lite"/>
    </source>
</evidence>
<sequence length="148" mass="16290">MAKNQLKGGLNTLLNRTAQNPASADGAEQEQTAPTRAEQLRETLTDPELKEALENEEELRAALRAKRFAGGRPKKGVTRVSAQSGYGRTCIVANIEKMDKMREMAFRETLTIKEVMEAAMDLAIKTYEAKHGELIPADHSGDATTIFD</sequence>
<feature type="compositionally biased region" description="Basic and acidic residues" evidence="1">
    <location>
        <begin position="38"/>
        <end position="52"/>
    </location>
</feature>
<feature type="compositionally biased region" description="Polar residues" evidence="1">
    <location>
        <begin position="12"/>
        <end position="22"/>
    </location>
</feature>
<evidence type="ECO:0000313" key="2">
    <source>
        <dbReference type="EMBL" id="CRY93857.1"/>
    </source>
</evidence>
<reference evidence="2" key="2">
    <citation type="submission" date="2015-07" db="EMBL/GenBank/DDBJ databases">
        <title>Plasmids, circular viruses and viroids from rat gut.</title>
        <authorList>
            <person name="Jorgensen T.J."/>
            <person name="Hansen M.A."/>
            <person name="Xu Z."/>
            <person name="Tabak M.A."/>
            <person name="Sorensen S.J."/>
            <person name="Hansen L.H."/>
        </authorList>
    </citation>
    <scope>NUCLEOTIDE SEQUENCE</scope>
    <source>
        <plasmid evidence="2">pRGRH0082</plasmid>
    </source>
</reference>
<dbReference type="AlphaFoldDB" id="A0A0H5QCK5"/>
<name>A0A0H5QCK5_9ZZZZ</name>
<protein>
    <submittedName>
        <fullName evidence="2">Uncharacterized protein</fullName>
    </submittedName>
</protein>
<accession>A0A0H5QCK5</accession>
<keyword evidence="2" id="KW-0614">Plasmid</keyword>
<geneLocation type="plasmid" evidence="2">
    <name>pRGRH0082</name>
</geneLocation>
<proteinExistence type="predicted"/>
<feature type="region of interest" description="Disordered" evidence="1">
    <location>
        <begin position="1"/>
        <end position="52"/>
    </location>
</feature>